<keyword evidence="5" id="KW-1185">Reference proteome</keyword>
<sequence>MNMNKLTILRDKPKTVVAQESLMSVLSCSQHVQEHSDNLLQILQTSLDLEVVLGLYAQYLHSHFSVEHLLYLSDDRSLTLIDNGRAHQQTEQHNVMLYADRQYLGQLQYQLNKPLSQQQQQWLEGCHQQLTFPLRNALQYAELRQQAIRDHLTQLGNRSLLEEVLNHLSEQQQRQQQSQHSVVLIDLDGFKAVNDQYGHREGDAILRAYADLLKRVVRSCDQLFRYGGDEFVLLLENTSLNLVPHIFSRIKQHVERDHELARYQLSCSAGAVHIVANDNADSILERADELLYQAKAEGKSRLLIEHVADAHLS</sequence>
<dbReference type="PROSITE" id="PS50887">
    <property type="entry name" value="GGDEF"/>
    <property type="match status" value="1"/>
</dbReference>
<dbReference type="SUPFAM" id="SSF55073">
    <property type="entry name" value="Nucleotide cyclase"/>
    <property type="match status" value="1"/>
</dbReference>
<dbReference type="GO" id="GO:1902201">
    <property type="term" value="P:negative regulation of bacterial-type flagellum-dependent cell motility"/>
    <property type="evidence" value="ECO:0007669"/>
    <property type="project" value="TreeGrafter"/>
</dbReference>
<dbReference type="EC" id="2.7.7.65" evidence="2"/>
<dbReference type="PATRIC" id="fig|740709.3.peg.1233"/>
<dbReference type="GO" id="GO:0005886">
    <property type="term" value="C:plasma membrane"/>
    <property type="evidence" value="ECO:0007669"/>
    <property type="project" value="TreeGrafter"/>
</dbReference>
<comment type="caution">
    <text evidence="4">The sequence shown here is derived from an EMBL/GenBank/DDBJ whole genome shotgun (WGS) entry which is preliminary data.</text>
</comment>
<organism evidence="4 5">
    <name type="scientific">Idiomarina xiamenensis 10-D-4</name>
    <dbReference type="NCBI Taxonomy" id="740709"/>
    <lineage>
        <taxon>Bacteria</taxon>
        <taxon>Pseudomonadati</taxon>
        <taxon>Pseudomonadota</taxon>
        <taxon>Gammaproteobacteria</taxon>
        <taxon>Alteromonadales</taxon>
        <taxon>Idiomarinaceae</taxon>
        <taxon>Idiomarina</taxon>
    </lineage>
</organism>
<dbReference type="OrthoDB" id="9812260at2"/>
<dbReference type="PANTHER" id="PTHR45138">
    <property type="entry name" value="REGULATORY COMPONENTS OF SENSORY TRANSDUCTION SYSTEM"/>
    <property type="match status" value="1"/>
</dbReference>
<dbReference type="Proteomes" id="UP000014115">
    <property type="component" value="Unassembled WGS sequence"/>
</dbReference>
<dbReference type="Pfam" id="PF00990">
    <property type="entry name" value="GGDEF"/>
    <property type="match status" value="1"/>
</dbReference>
<dbReference type="FunFam" id="3.30.70.270:FF:000001">
    <property type="entry name" value="Diguanylate cyclase domain protein"/>
    <property type="match status" value="1"/>
</dbReference>
<dbReference type="STRING" id="740709.A10D4_06036"/>
<dbReference type="EMBL" id="AMRG01000006">
    <property type="protein sequence ID" value="EKE84229.1"/>
    <property type="molecule type" value="Genomic_DNA"/>
</dbReference>
<accession>K2KPC4</accession>
<evidence type="ECO:0000256" key="2">
    <source>
        <dbReference type="ARBA" id="ARBA00012528"/>
    </source>
</evidence>
<evidence type="ECO:0000259" key="3">
    <source>
        <dbReference type="PROSITE" id="PS50887"/>
    </source>
</evidence>
<evidence type="ECO:0000256" key="1">
    <source>
        <dbReference type="ARBA" id="ARBA00001946"/>
    </source>
</evidence>
<dbReference type="SMART" id="SM00267">
    <property type="entry name" value="GGDEF"/>
    <property type="match status" value="1"/>
</dbReference>
<dbReference type="InterPro" id="IPR000160">
    <property type="entry name" value="GGDEF_dom"/>
</dbReference>
<gene>
    <name evidence="4" type="ORF">A10D4_06036</name>
</gene>
<reference evidence="4 5" key="1">
    <citation type="journal article" date="2012" name="J. Bacteriol.">
        <title>Genome Sequence of Idiomarina xiamenensis Type Strain 10-D-4.</title>
        <authorList>
            <person name="Lai Q."/>
            <person name="Wang L."/>
            <person name="Wang W."/>
            <person name="Shao Z."/>
        </authorList>
    </citation>
    <scope>NUCLEOTIDE SEQUENCE [LARGE SCALE GENOMIC DNA]</scope>
    <source>
        <strain evidence="4 5">10-D-4</strain>
    </source>
</reference>
<dbReference type="InterPro" id="IPR029787">
    <property type="entry name" value="Nucleotide_cyclase"/>
</dbReference>
<feature type="domain" description="GGDEF" evidence="3">
    <location>
        <begin position="178"/>
        <end position="307"/>
    </location>
</feature>
<dbReference type="GO" id="GO:0043709">
    <property type="term" value="P:cell adhesion involved in single-species biofilm formation"/>
    <property type="evidence" value="ECO:0007669"/>
    <property type="project" value="TreeGrafter"/>
</dbReference>
<dbReference type="eggNOG" id="COG2199">
    <property type="taxonomic scope" value="Bacteria"/>
</dbReference>
<dbReference type="InterPro" id="IPR043128">
    <property type="entry name" value="Rev_trsase/Diguanyl_cyclase"/>
</dbReference>
<evidence type="ECO:0000313" key="5">
    <source>
        <dbReference type="Proteomes" id="UP000014115"/>
    </source>
</evidence>
<evidence type="ECO:0000313" key="4">
    <source>
        <dbReference type="EMBL" id="EKE84229.1"/>
    </source>
</evidence>
<dbReference type="AlphaFoldDB" id="K2KPC4"/>
<dbReference type="GO" id="GO:0052621">
    <property type="term" value="F:diguanylate cyclase activity"/>
    <property type="evidence" value="ECO:0007669"/>
    <property type="project" value="UniProtKB-EC"/>
</dbReference>
<dbReference type="PANTHER" id="PTHR45138:SF6">
    <property type="entry name" value="DIGUANYLATE CYCLASE DGCN"/>
    <property type="match status" value="1"/>
</dbReference>
<comment type="cofactor">
    <cofactor evidence="1">
        <name>Mg(2+)</name>
        <dbReference type="ChEBI" id="CHEBI:18420"/>
    </cofactor>
</comment>
<protein>
    <recommendedName>
        <fullName evidence="2">diguanylate cyclase</fullName>
        <ecNumber evidence="2">2.7.7.65</ecNumber>
    </recommendedName>
</protein>
<proteinExistence type="predicted"/>
<dbReference type="NCBIfam" id="TIGR00254">
    <property type="entry name" value="GGDEF"/>
    <property type="match status" value="1"/>
</dbReference>
<name>K2KPC4_9GAMM</name>
<dbReference type="CDD" id="cd01949">
    <property type="entry name" value="GGDEF"/>
    <property type="match status" value="1"/>
</dbReference>
<dbReference type="Gene3D" id="3.30.70.270">
    <property type="match status" value="1"/>
</dbReference>
<dbReference type="InterPro" id="IPR050469">
    <property type="entry name" value="Diguanylate_Cyclase"/>
</dbReference>